<reference evidence="1 2" key="1">
    <citation type="submission" date="2018-07" db="EMBL/GenBank/DDBJ databases">
        <title>The complete nuclear genome of the prasinophyte Chloropicon primus (CCMP1205).</title>
        <authorList>
            <person name="Pombert J.-F."/>
            <person name="Otis C."/>
            <person name="Turmel M."/>
            <person name="Lemieux C."/>
        </authorList>
    </citation>
    <scope>NUCLEOTIDE SEQUENCE [LARGE SCALE GENOMIC DNA]</scope>
    <source>
        <strain evidence="1 2">CCMP1205</strain>
    </source>
</reference>
<name>A0A5B8N148_9CHLO</name>
<evidence type="ECO:0000313" key="2">
    <source>
        <dbReference type="Proteomes" id="UP000316726"/>
    </source>
</evidence>
<gene>
    <name evidence="1" type="ORF">A3770_20p85240</name>
</gene>
<proteinExistence type="predicted"/>
<accession>A0A5B8N148</accession>
<sequence length="547" mass="61854">MIRERVGVIPRNVNYKAETVAYNHRQHHPKVCVVNRGRGEIDVDVQGCGCPTKFGGGLGHVATFSGRGEKEALGGDQQKKPAPARPASVCCGVVEKGRRTLVEAHVHSIFHTICKLEKDAKDERAKRLEVRRKYNSDMVAWCVGATVEELYEEFPSFKKCICATVDMEKIDKEKVILVTKELVLRSSKDDPNAKACPFTEDPRYVEYARVLEFNIGQELANLLVEGHIMFERSLYSNTLLGAFWLVGLGYEHFDATNGFNEGIFALQRRIDRGEIHYMAVYSQLLKLHGLVPLPYRYLRDGGPGDDQALGFDKFLAKLLATAQNYDQKARGERQSRSYVELSSVRKWCESEKMIEDEADDAQVYMLVERIQKLATYELHEMLKTTLCELDKSSGNVFKYLGDVELRELIKFAEETKMRFMYLGGKFKGEELFTVDCSLYELYVPVLTINLGPKAAEALLALDRGEGYSIYENVDSIATWLIGLGFWRHTWKTLAAGMEELSKEIREGSFDPMPALASLLEAHDLAWPPQSTTYKALHASRDVTTTDP</sequence>
<protein>
    <submittedName>
        <fullName evidence="1">Uncharacterized protein</fullName>
    </submittedName>
</protein>
<organism evidence="1 2">
    <name type="scientific">Chloropicon primus</name>
    <dbReference type="NCBI Taxonomy" id="1764295"/>
    <lineage>
        <taxon>Eukaryota</taxon>
        <taxon>Viridiplantae</taxon>
        <taxon>Chlorophyta</taxon>
        <taxon>Chloropicophyceae</taxon>
        <taxon>Chloropicales</taxon>
        <taxon>Chloropicaceae</taxon>
        <taxon>Chloropicon</taxon>
    </lineage>
</organism>
<dbReference type="Proteomes" id="UP000316726">
    <property type="component" value="Chromosome 20"/>
</dbReference>
<evidence type="ECO:0000313" key="1">
    <source>
        <dbReference type="EMBL" id="QDZ26006.1"/>
    </source>
</evidence>
<dbReference type="EMBL" id="CP031053">
    <property type="protein sequence ID" value="QDZ26006.1"/>
    <property type="molecule type" value="Genomic_DNA"/>
</dbReference>
<dbReference type="AlphaFoldDB" id="A0A5B8N148"/>
<keyword evidence="2" id="KW-1185">Reference proteome</keyword>